<evidence type="ECO:0000313" key="5">
    <source>
        <dbReference type="Proteomes" id="UP000483672"/>
    </source>
</evidence>
<dbReference type="EMBL" id="WIWS01000025">
    <property type="protein sequence ID" value="KAF3222694.1"/>
    <property type="molecule type" value="Genomic_DNA"/>
</dbReference>
<feature type="domain" description="F-box" evidence="1">
    <location>
        <begin position="1"/>
        <end position="49"/>
    </location>
</feature>
<evidence type="ECO:0000259" key="1">
    <source>
        <dbReference type="PROSITE" id="PS50181"/>
    </source>
</evidence>
<evidence type="ECO:0000313" key="3">
    <source>
        <dbReference type="EMBL" id="KAF3222694.1"/>
    </source>
</evidence>
<dbReference type="Proteomes" id="UP000483672">
    <property type="component" value="Unassembled WGS sequence"/>
</dbReference>
<comment type="caution">
    <text evidence="2">The sequence shown here is derived from an EMBL/GenBank/DDBJ whole genome shotgun (WGS) entry which is preliminary data.</text>
</comment>
<dbReference type="PROSITE" id="PS50181">
    <property type="entry name" value="FBOX"/>
    <property type="match status" value="1"/>
</dbReference>
<dbReference type="Proteomes" id="UP000472727">
    <property type="component" value="Unassembled WGS sequence"/>
</dbReference>
<dbReference type="InterPro" id="IPR001810">
    <property type="entry name" value="F-box_dom"/>
</dbReference>
<accession>A0A6G1LT95</accession>
<protein>
    <recommendedName>
        <fullName evidence="1">F-box domain-containing protein</fullName>
    </recommendedName>
</protein>
<reference evidence="4 5" key="1">
    <citation type="submission" date="2019-06" db="EMBL/GenBank/DDBJ databases">
        <authorList>
            <person name="Palmer J.M."/>
        </authorList>
    </citation>
    <scope>NUCLEOTIDE SEQUENCE [LARGE SCALE GENOMIC DNA]</scope>
    <source>
        <strain evidence="3 4">TWF106</strain>
        <strain evidence="2 5">TWF191</strain>
    </source>
</reference>
<evidence type="ECO:0000313" key="2">
    <source>
        <dbReference type="EMBL" id="KAF3212389.1"/>
    </source>
</evidence>
<proteinExistence type="predicted"/>
<dbReference type="SUPFAM" id="SSF81383">
    <property type="entry name" value="F-box domain"/>
    <property type="match status" value="1"/>
</dbReference>
<organism evidence="2 5">
    <name type="scientific">Orbilia oligospora</name>
    <name type="common">Nematode-trapping fungus</name>
    <name type="synonym">Arthrobotrys oligospora</name>
    <dbReference type="NCBI Taxonomy" id="2813651"/>
    <lineage>
        <taxon>Eukaryota</taxon>
        <taxon>Fungi</taxon>
        <taxon>Dikarya</taxon>
        <taxon>Ascomycota</taxon>
        <taxon>Pezizomycotina</taxon>
        <taxon>Orbiliomycetes</taxon>
        <taxon>Orbiliales</taxon>
        <taxon>Orbiliaceae</taxon>
        <taxon>Orbilia</taxon>
    </lineage>
</organism>
<dbReference type="AlphaFoldDB" id="A0A6G1LT95"/>
<name>A0A6G1LT95_ORBOL</name>
<sequence length="490" mass="55749">MPTLQTLPLELHEKISSYLIPRDIGSLALSCRPLFHYLGPDNRLLWHHLLARGAAAGPKSYPAGYPKLLEAHAISYKVFDESGARDYWSEACCIFSGDKAWGCRLCLAISMRSSDREITHPAKKGVRATKRYCKRCAVDWFVQVRKFKSRYPEIKLPATSTLPGFGTSRYDVVAIWAAIRHIEDQIRGVPYEIARTPSNRFIASWVHQGRPRTEAIQLDEAVNFVVGIYKREYKHIQIIISDKKLYAVLTNCLELETFCPDIAEVFCFEQSGFGAVIFEISKMLGAGGDNDSRKDATELATNTAMEGILWKMFCRPDDFHPEALTAPNCIILAMEMSSALENKALSWLLKFSYLYFPPYKVNDDEYDDGDDEKVLCYWCLRETEGEKTDLEANGSFEFMKNNSGEVDSISDDWIVTHVMTAHREMLWVRPKGRMHELQICEGQPTEESESEVEELLGTKFDFEAEELEEIPAESVGYDGEFLTGSTYFVM</sequence>
<gene>
    <name evidence="3" type="ORF">TWF106_005498</name>
    <name evidence="2" type="ORF">TWF191_010543</name>
</gene>
<evidence type="ECO:0000313" key="4">
    <source>
        <dbReference type="Proteomes" id="UP000472727"/>
    </source>
</evidence>
<dbReference type="InterPro" id="IPR036047">
    <property type="entry name" value="F-box-like_dom_sf"/>
</dbReference>
<dbReference type="EMBL" id="WIPF01000083">
    <property type="protein sequence ID" value="KAF3212389.1"/>
    <property type="molecule type" value="Genomic_DNA"/>
</dbReference>